<evidence type="ECO:0000259" key="1">
    <source>
        <dbReference type="Pfam" id="PF02589"/>
    </source>
</evidence>
<accession>A0ABY7K2K8</accession>
<dbReference type="InterPro" id="IPR037171">
    <property type="entry name" value="NagB/RpiA_transferase-like"/>
</dbReference>
<dbReference type="SUPFAM" id="SSF100950">
    <property type="entry name" value="NagB/RpiA/CoA transferase-like"/>
    <property type="match status" value="1"/>
</dbReference>
<dbReference type="InterPro" id="IPR024185">
    <property type="entry name" value="FTHF_cligase-like_sf"/>
</dbReference>
<reference evidence="2" key="1">
    <citation type="submission" date="2022-05" db="EMBL/GenBank/DDBJ databases">
        <title>Jatrophihabitans sp. SB3-54 whole genome sequence.</title>
        <authorList>
            <person name="Suh M.K."/>
            <person name="Eom M.K."/>
            <person name="Kim J.S."/>
            <person name="Kim H.S."/>
            <person name="Do H.E."/>
            <person name="Shin Y.K."/>
            <person name="Lee J.-S."/>
        </authorList>
    </citation>
    <scope>NUCLEOTIDE SEQUENCE</scope>
    <source>
        <strain evidence="2">SB3-54</strain>
    </source>
</reference>
<dbReference type="InterPro" id="IPR003741">
    <property type="entry name" value="LUD_dom"/>
</dbReference>
<dbReference type="EMBL" id="CP097463">
    <property type="protein sequence ID" value="WAX58743.1"/>
    <property type="molecule type" value="Genomic_DNA"/>
</dbReference>
<keyword evidence="3" id="KW-1185">Reference proteome</keyword>
<dbReference type="PANTHER" id="PTHR43682:SF1">
    <property type="entry name" value="LACTATE UTILIZATION PROTEIN C"/>
    <property type="match status" value="1"/>
</dbReference>
<dbReference type="RefSeq" id="WP_269445287.1">
    <property type="nucleotide sequence ID" value="NZ_CP097463.1"/>
</dbReference>
<protein>
    <submittedName>
        <fullName evidence="2">LUD domain-containing protein</fullName>
    </submittedName>
</protein>
<sequence length="206" mass="21835">MNEGAATSAREEILSRIRTALGDRPSPAPVARDYRVAGSVPADVEQFVDRLVDYRATVHRCGSDEPALRLKEILDARGVPRLVVPDGFPPAWLPAASLVTEPVSTETLDEVGAVLTTCALAVAETGTIVLDAGPGQGPRALTLVPDYHLCVVRADQVRAIVPDAVAELDPRAPLTWISGPSATSDIELRRVEGVHGPRTLDVLIVG</sequence>
<gene>
    <name evidence="2" type="ORF">M6B22_08260</name>
</gene>
<organism evidence="2 3">
    <name type="scientific">Jatrophihabitans cynanchi</name>
    <dbReference type="NCBI Taxonomy" id="2944128"/>
    <lineage>
        <taxon>Bacteria</taxon>
        <taxon>Bacillati</taxon>
        <taxon>Actinomycetota</taxon>
        <taxon>Actinomycetes</taxon>
        <taxon>Jatrophihabitantales</taxon>
        <taxon>Jatrophihabitantaceae</taxon>
        <taxon>Jatrophihabitans</taxon>
    </lineage>
</organism>
<dbReference type="PANTHER" id="PTHR43682">
    <property type="entry name" value="LACTATE UTILIZATION PROTEIN C"/>
    <property type="match status" value="1"/>
</dbReference>
<evidence type="ECO:0000313" key="2">
    <source>
        <dbReference type="EMBL" id="WAX58743.1"/>
    </source>
</evidence>
<proteinExistence type="predicted"/>
<name>A0ABY7K2K8_9ACTN</name>
<dbReference type="Proteomes" id="UP001164693">
    <property type="component" value="Chromosome"/>
</dbReference>
<dbReference type="Pfam" id="PF02589">
    <property type="entry name" value="LUD_dom"/>
    <property type="match status" value="1"/>
</dbReference>
<feature type="domain" description="LUD" evidence="1">
    <location>
        <begin position="110"/>
        <end position="205"/>
    </location>
</feature>
<dbReference type="Gene3D" id="3.40.50.10420">
    <property type="entry name" value="NagB/RpiA/CoA transferase-like"/>
    <property type="match status" value="1"/>
</dbReference>
<evidence type="ECO:0000313" key="3">
    <source>
        <dbReference type="Proteomes" id="UP001164693"/>
    </source>
</evidence>